<feature type="chain" id="PRO_5009209467" evidence="3">
    <location>
        <begin position="24"/>
        <end position="443"/>
    </location>
</feature>
<feature type="binding site" evidence="2">
    <location>
        <position position="134"/>
    </location>
    <ligand>
        <name>Mn(2+)</name>
        <dbReference type="ChEBI" id="CHEBI:29035"/>
        <label>2</label>
    </ligand>
</feature>
<organism evidence="5 6">
    <name type="scientific">Alteromonas confluentis</name>
    <dbReference type="NCBI Taxonomy" id="1656094"/>
    <lineage>
        <taxon>Bacteria</taxon>
        <taxon>Pseudomonadati</taxon>
        <taxon>Pseudomonadota</taxon>
        <taxon>Gammaproteobacteria</taxon>
        <taxon>Alteromonadales</taxon>
        <taxon>Alteromonadaceae</taxon>
        <taxon>Alteromonas/Salinimonas group</taxon>
        <taxon>Alteromonas</taxon>
    </lineage>
</organism>
<sequence length="443" mass="47594">MNKFLKTGVCLAVLGFSSAKALAEPVAVESAIQDDLPQLMELYKHLHANPELSGYEVETAKLLADKARKLGFEVTEKVGGTGVVAVMENGPGPVVLIRADMDGLPVIEQTGLPFASTVTATTDDGVESGVMHACAHDTHMSGWMGTAQQLVKFKDQWSGTVVMILQPAEERGKGARDMLADGLYERFPKPDYAFAFHNSAAIPAGVIGYTPGFTFANVDSVDINIKGIGGHGAYPQATKDPVVLGSRIVTSLQTLVSRELDPLDSAVVTVGSFISGSKHNIISDKATLLLTVRSYSDETRQKLLDGIARIAKGEGIAAGLPDDMLPQVLVKDEYTPAAYNPPEFAVEMTDFFRAEMGDEMVTEVPPTMAGEDFGRYYRADKSIKSFLFWVGGVPEDRWEAAQSGDQKLPSLHSPFWAPDAEKVISSATEALTLATLKVLAKPE</sequence>
<dbReference type="EMBL" id="MDHN01000037">
    <property type="protein sequence ID" value="OFC69614.1"/>
    <property type="molecule type" value="Genomic_DNA"/>
</dbReference>
<dbReference type="InterPro" id="IPR017439">
    <property type="entry name" value="Amidohydrolase"/>
</dbReference>
<dbReference type="GO" id="GO:0019877">
    <property type="term" value="P:diaminopimelate biosynthetic process"/>
    <property type="evidence" value="ECO:0007669"/>
    <property type="project" value="UniProtKB-ARBA"/>
</dbReference>
<dbReference type="STRING" id="1656094.BFC18_16175"/>
<reference evidence="5 6" key="1">
    <citation type="submission" date="2016-08" db="EMBL/GenBank/DDBJ databases">
        <authorList>
            <person name="Seilhamer J.J."/>
        </authorList>
    </citation>
    <scope>NUCLEOTIDE SEQUENCE [LARGE SCALE GENOMIC DNA]</scope>
    <source>
        <strain evidence="5 6">KCTC 42603</strain>
    </source>
</reference>
<evidence type="ECO:0000256" key="2">
    <source>
        <dbReference type="PIRSR" id="PIRSR005962-1"/>
    </source>
</evidence>
<evidence type="ECO:0000313" key="6">
    <source>
        <dbReference type="Proteomes" id="UP000175691"/>
    </source>
</evidence>
<dbReference type="GO" id="GO:0046872">
    <property type="term" value="F:metal ion binding"/>
    <property type="evidence" value="ECO:0007669"/>
    <property type="project" value="UniProtKB-KW"/>
</dbReference>
<dbReference type="Pfam" id="PF01546">
    <property type="entry name" value="Peptidase_M20"/>
    <property type="match status" value="1"/>
</dbReference>
<dbReference type="InterPro" id="IPR036264">
    <property type="entry name" value="Bact_exopeptidase_dim_dom"/>
</dbReference>
<keyword evidence="6" id="KW-1185">Reference proteome</keyword>
<comment type="cofactor">
    <cofactor evidence="2">
        <name>Mn(2+)</name>
        <dbReference type="ChEBI" id="CHEBI:29035"/>
    </cofactor>
    <text evidence="2">The Mn(2+) ion enhances activity.</text>
</comment>
<dbReference type="AlphaFoldDB" id="A0A1E7Z882"/>
<dbReference type="SUPFAM" id="SSF53187">
    <property type="entry name" value="Zn-dependent exopeptidases"/>
    <property type="match status" value="1"/>
</dbReference>
<name>A0A1E7Z882_9ALTE</name>
<keyword evidence="2" id="KW-0464">Manganese</keyword>
<dbReference type="Gene3D" id="3.40.630.10">
    <property type="entry name" value="Zn peptidases"/>
    <property type="match status" value="1"/>
</dbReference>
<feature type="domain" description="Peptidase M20 dimerisation" evidence="4">
    <location>
        <begin position="219"/>
        <end position="313"/>
    </location>
</feature>
<keyword evidence="2" id="KW-0479">Metal-binding</keyword>
<accession>A0A1E7Z882</accession>
<evidence type="ECO:0000313" key="5">
    <source>
        <dbReference type="EMBL" id="OFC69614.1"/>
    </source>
</evidence>
<dbReference type="Proteomes" id="UP000175691">
    <property type="component" value="Unassembled WGS sequence"/>
</dbReference>
<protein>
    <submittedName>
        <fullName evidence="5">Peptidase M20</fullName>
    </submittedName>
</protein>
<dbReference type="InterPro" id="IPR011650">
    <property type="entry name" value="Peptidase_M20_dimer"/>
</dbReference>
<feature type="binding site" evidence="2">
    <location>
        <position position="136"/>
    </location>
    <ligand>
        <name>Mn(2+)</name>
        <dbReference type="ChEBI" id="CHEBI:29035"/>
        <label>2</label>
    </ligand>
</feature>
<proteinExistence type="predicted"/>
<dbReference type="NCBIfam" id="TIGR01891">
    <property type="entry name" value="amidohydrolases"/>
    <property type="match status" value="1"/>
</dbReference>
<feature type="binding site" evidence="2">
    <location>
        <position position="412"/>
    </location>
    <ligand>
        <name>Mn(2+)</name>
        <dbReference type="ChEBI" id="CHEBI:29035"/>
        <label>2</label>
    </ligand>
</feature>
<dbReference type="RefSeq" id="WP_070126413.1">
    <property type="nucleotide sequence ID" value="NZ_MDHN01000037.1"/>
</dbReference>
<dbReference type="Gene3D" id="3.30.70.360">
    <property type="match status" value="1"/>
</dbReference>
<dbReference type="OrthoDB" id="9777385at2"/>
<dbReference type="GO" id="GO:0050118">
    <property type="term" value="F:N-acetyldiaminopimelate deacetylase activity"/>
    <property type="evidence" value="ECO:0007669"/>
    <property type="project" value="UniProtKB-ARBA"/>
</dbReference>
<dbReference type="PANTHER" id="PTHR11014:SF63">
    <property type="entry name" value="METALLOPEPTIDASE, PUTATIVE (AFU_ORTHOLOGUE AFUA_6G09600)-RELATED"/>
    <property type="match status" value="1"/>
</dbReference>
<gene>
    <name evidence="5" type="ORF">BFC18_16175</name>
</gene>
<dbReference type="Pfam" id="PF07687">
    <property type="entry name" value="M20_dimer"/>
    <property type="match status" value="1"/>
</dbReference>
<evidence type="ECO:0000259" key="4">
    <source>
        <dbReference type="Pfam" id="PF07687"/>
    </source>
</evidence>
<dbReference type="PANTHER" id="PTHR11014">
    <property type="entry name" value="PEPTIDASE M20 FAMILY MEMBER"/>
    <property type="match status" value="1"/>
</dbReference>
<feature type="binding site" evidence="2">
    <location>
        <position position="170"/>
    </location>
    <ligand>
        <name>Mn(2+)</name>
        <dbReference type="ChEBI" id="CHEBI:29035"/>
        <label>2</label>
    </ligand>
</feature>
<evidence type="ECO:0000256" key="1">
    <source>
        <dbReference type="ARBA" id="ARBA00022801"/>
    </source>
</evidence>
<dbReference type="FunFam" id="3.30.70.360:FF:000001">
    <property type="entry name" value="N-acetyldiaminopimelate deacetylase"/>
    <property type="match status" value="1"/>
</dbReference>
<keyword evidence="3" id="KW-0732">Signal</keyword>
<feature type="binding site" evidence="2">
    <location>
        <position position="197"/>
    </location>
    <ligand>
        <name>Mn(2+)</name>
        <dbReference type="ChEBI" id="CHEBI:29035"/>
        <label>2</label>
    </ligand>
</feature>
<feature type="signal peptide" evidence="3">
    <location>
        <begin position="1"/>
        <end position="23"/>
    </location>
</feature>
<comment type="caution">
    <text evidence="5">The sequence shown here is derived from an EMBL/GenBank/DDBJ whole genome shotgun (WGS) entry which is preliminary data.</text>
</comment>
<dbReference type="SUPFAM" id="SSF55031">
    <property type="entry name" value="Bacterial exopeptidase dimerisation domain"/>
    <property type="match status" value="1"/>
</dbReference>
<dbReference type="InterPro" id="IPR002933">
    <property type="entry name" value="Peptidase_M20"/>
</dbReference>
<dbReference type="PIRSF" id="PIRSF005962">
    <property type="entry name" value="Pept_M20D_amidohydro"/>
    <property type="match status" value="1"/>
</dbReference>
<keyword evidence="1" id="KW-0378">Hydrolase</keyword>
<evidence type="ECO:0000256" key="3">
    <source>
        <dbReference type="SAM" id="SignalP"/>
    </source>
</evidence>